<evidence type="ECO:0000256" key="7">
    <source>
        <dbReference type="RuleBase" id="RU003653"/>
    </source>
</evidence>
<dbReference type="NCBIfam" id="TIGR00500">
    <property type="entry name" value="met_pdase_I"/>
    <property type="match status" value="1"/>
</dbReference>
<dbReference type="InterPro" id="IPR002467">
    <property type="entry name" value="Pept_M24A_MAP1"/>
</dbReference>
<protein>
    <recommendedName>
        <fullName evidence="6 7">Methionine aminopeptidase</fullName>
        <shortName evidence="6">MAP</shortName>
        <shortName evidence="6">MetAP</shortName>
        <ecNumber evidence="6 7">3.4.11.18</ecNumber>
    </recommendedName>
    <alternativeName>
        <fullName evidence="6">Peptidase M</fullName>
    </alternativeName>
</protein>
<feature type="binding site" evidence="6">
    <location>
        <position position="234"/>
    </location>
    <ligand>
        <name>a divalent metal cation</name>
        <dbReference type="ChEBI" id="CHEBI:60240"/>
        <label>1</label>
    </ligand>
</feature>
<dbReference type="InterPro" id="IPR001714">
    <property type="entry name" value="Pept_M24_MAP"/>
</dbReference>
<feature type="binding site" evidence="6">
    <location>
        <position position="107"/>
    </location>
    <ligand>
        <name>a divalent metal cation</name>
        <dbReference type="ChEBI" id="CHEBI:60240"/>
        <label>2</label>
        <note>catalytic</note>
    </ligand>
</feature>
<dbReference type="EMBL" id="RWGX01000003">
    <property type="protein sequence ID" value="RVU89181.1"/>
    <property type="molecule type" value="Genomic_DNA"/>
</dbReference>
<dbReference type="GeneID" id="56894500"/>
<keyword evidence="4 6" id="KW-0479">Metal-binding</keyword>
<dbReference type="AlphaFoldDB" id="A0AA94F4N9"/>
<dbReference type="PANTHER" id="PTHR43330">
    <property type="entry name" value="METHIONINE AMINOPEPTIDASE"/>
    <property type="match status" value="1"/>
</dbReference>
<dbReference type="GO" id="GO:0046872">
    <property type="term" value="F:metal ion binding"/>
    <property type="evidence" value="ECO:0007669"/>
    <property type="project" value="UniProtKB-UniRule"/>
</dbReference>
<gene>
    <name evidence="6 9" type="primary">map</name>
    <name evidence="9" type="ORF">EJB19_03365</name>
</gene>
<feature type="binding site" evidence="6">
    <location>
        <position position="107"/>
    </location>
    <ligand>
        <name>a divalent metal cation</name>
        <dbReference type="ChEBI" id="CHEBI:60240"/>
        <label>1</label>
    </ligand>
</feature>
<feature type="binding site" evidence="6">
    <location>
        <position position="170"/>
    </location>
    <ligand>
        <name>a divalent metal cation</name>
        <dbReference type="ChEBI" id="CHEBI:60240"/>
        <label>2</label>
        <note>catalytic</note>
    </ligand>
</feature>
<feature type="binding site" evidence="6">
    <location>
        <position position="234"/>
    </location>
    <ligand>
        <name>a divalent metal cation</name>
        <dbReference type="ChEBI" id="CHEBI:60240"/>
        <label>2</label>
        <note>catalytic</note>
    </ligand>
</feature>
<comment type="catalytic activity">
    <reaction evidence="6 7">
        <text>Release of N-terminal amino acids, preferentially methionine, from peptides and arylamides.</text>
        <dbReference type="EC" id="3.4.11.18"/>
    </reaction>
</comment>
<feature type="domain" description="Peptidase M24" evidence="8">
    <location>
        <begin position="13"/>
        <end position="239"/>
    </location>
</feature>
<dbReference type="CDD" id="cd01086">
    <property type="entry name" value="MetAP1"/>
    <property type="match status" value="1"/>
</dbReference>
<evidence type="ECO:0000256" key="1">
    <source>
        <dbReference type="ARBA" id="ARBA00002521"/>
    </source>
</evidence>
<evidence type="ECO:0000313" key="9">
    <source>
        <dbReference type="EMBL" id="RVU89181.1"/>
    </source>
</evidence>
<dbReference type="Gene3D" id="3.90.230.10">
    <property type="entry name" value="Creatinase/methionine aminopeptidase superfamily"/>
    <property type="match status" value="1"/>
</dbReference>
<dbReference type="HAMAP" id="MF_01974">
    <property type="entry name" value="MetAP_1"/>
    <property type="match status" value="1"/>
</dbReference>
<feature type="binding site" evidence="6">
    <location>
        <position position="79"/>
    </location>
    <ligand>
        <name>substrate</name>
    </ligand>
</feature>
<comment type="subunit">
    <text evidence="6">Monomer.</text>
</comment>
<comment type="function">
    <text evidence="1 6">Removes the N-terminal methionine from nascent proteins. The N-terminal methionine is often cleaved when the second residue in the primary sequence is small and uncharged (Met-Ala-, Cys, Gly, Pro, Ser, Thr, or Val). Requires deformylation of the N(alpha)-formylated initiator methionine before it can be hydrolyzed.</text>
</comment>
<dbReference type="GO" id="GO:0006508">
    <property type="term" value="P:proteolysis"/>
    <property type="evidence" value="ECO:0007669"/>
    <property type="project" value="UniProtKB-KW"/>
</dbReference>
<evidence type="ECO:0000259" key="8">
    <source>
        <dbReference type="Pfam" id="PF00557"/>
    </source>
</evidence>
<keyword evidence="5 6" id="KW-0378">Hydrolase</keyword>
<evidence type="ECO:0000256" key="4">
    <source>
        <dbReference type="ARBA" id="ARBA00022723"/>
    </source>
</evidence>
<dbReference type="PANTHER" id="PTHR43330:SF27">
    <property type="entry name" value="METHIONINE AMINOPEPTIDASE"/>
    <property type="match status" value="1"/>
</dbReference>
<dbReference type="RefSeq" id="WP_060381596.1">
    <property type="nucleotide sequence ID" value="NZ_MTDB01000004.1"/>
</dbReference>
<evidence type="ECO:0000256" key="2">
    <source>
        <dbReference type="ARBA" id="ARBA00022438"/>
    </source>
</evidence>
<comment type="caution">
    <text evidence="9">The sequence shown here is derived from an EMBL/GenBank/DDBJ whole genome shotgun (WGS) entry which is preliminary data.</text>
</comment>
<dbReference type="InterPro" id="IPR000994">
    <property type="entry name" value="Pept_M24"/>
</dbReference>
<keyword evidence="2 6" id="KW-0031">Aminopeptidase</keyword>
<keyword evidence="3 6" id="KW-0645">Protease</keyword>
<dbReference type="GO" id="GO:0005829">
    <property type="term" value="C:cytosol"/>
    <property type="evidence" value="ECO:0007669"/>
    <property type="project" value="TreeGrafter"/>
</dbReference>
<evidence type="ECO:0000256" key="5">
    <source>
        <dbReference type="ARBA" id="ARBA00022801"/>
    </source>
</evidence>
<dbReference type="InterPro" id="IPR036005">
    <property type="entry name" value="Creatinase/aminopeptidase-like"/>
</dbReference>
<accession>A0AA94F4N9</accession>
<feature type="binding site" evidence="6">
    <location>
        <position position="203"/>
    </location>
    <ligand>
        <name>a divalent metal cation</name>
        <dbReference type="ChEBI" id="CHEBI:60240"/>
        <label>2</label>
        <note>catalytic</note>
    </ligand>
</feature>
<comment type="similarity">
    <text evidence="6">Belongs to the peptidase M24A family. Methionine aminopeptidase type 1 subfamily.</text>
</comment>
<comment type="cofactor">
    <cofactor evidence="6">
        <name>Co(2+)</name>
        <dbReference type="ChEBI" id="CHEBI:48828"/>
    </cofactor>
    <cofactor evidence="6">
        <name>Zn(2+)</name>
        <dbReference type="ChEBI" id="CHEBI:29105"/>
    </cofactor>
    <cofactor evidence="6">
        <name>Mn(2+)</name>
        <dbReference type="ChEBI" id="CHEBI:29035"/>
    </cofactor>
    <cofactor evidence="6">
        <name>Fe(2+)</name>
        <dbReference type="ChEBI" id="CHEBI:29033"/>
    </cofactor>
    <text evidence="6">Binds 2 divalent metal cations per subunit. Has a high-affinity and a low affinity metal-binding site. The true nature of the physiological cofactor is under debate. The enzyme is active with cobalt, zinc, manganese or divalent iron ions. Most likely, methionine aminopeptidases function as mononuclear Fe(2+)-metalloproteases under physiological conditions, and the catalytically relevant metal-binding site has been assigned to the histidine-containing high-affinity site.</text>
</comment>
<sequence>MSKIILKTREQIELMRESALVVSKTLGMLASEIKPGVSTLYLDKLAENFIRDHGATPAFLGMYGFPNSLCMSPNSQVVHGIPTDKPLEEGDIISVDCGALKNGFYGDHAYTFEVGEVDLATKMLLKTTKESLYIGIRELKTGNRTEDVGHAIQKYCESHGYGVVRELVGHGIGQTMHEAPEMPNYGKKGRGKLLEEGLVVAIEPMINMGTKNIKQHKDGWTITTADGKPSAHFEHDVAIIDGKPELLSTFAYIYQALGIQSNEEDEFRANKLVF</sequence>
<dbReference type="EC" id="3.4.11.18" evidence="6 7"/>
<feature type="binding site" evidence="6">
    <location>
        <position position="177"/>
    </location>
    <ligand>
        <name>substrate</name>
    </ligand>
</feature>
<dbReference type="GO" id="GO:0004239">
    <property type="term" value="F:initiator methionyl aminopeptidase activity"/>
    <property type="evidence" value="ECO:0007669"/>
    <property type="project" value="UniProtKB-UniRule"/>
</dbReference>
<dbReference type="PRINTS" id="PR00599">
    <property type="entry name" value="MAPEPTIDASE"/>
</dbReference>
<evidence type="ECO:0000256" key="6">
    <source>
        <dbReference type="HAMAP-Rule" id="MF_01974"/>
    </source>
</evidence>
<dbReference type="GO" id="GO:0070006">
    <property type="term" value="F:metalloaminopeptidase activity"/>
    <property type="evidence" value="ECO:0007669"/>
    <property type="project" value="UniProtKB-UniRule"/>
</dbReference>
<organism evidence="9">
    <name type="scientific">Flavobacterium columnare</name>
    <dbReference type="NCBI Taxonomy" id="996"/>
    <lineage>
        <taxon>Bacteria</taxon>
        <taxon>Pseudomonadati</taxon>
        <taxon>Bacteroidota</taxon>
        <taxon>Flavobacteriia</taxon>
        <taxon>Flavobacteriales</taxon>
        <taxon>Flavobacteriaceae</taxon>
        <taxon>Flavobacterium</taxon>
    </lineage>
</organism>
<feature type="binding site" evidence="6">
    <location>
        <position position="96"/>
    </location>
    <ligand>
        <name>a divalent metal cation</name>
        <dbReference type="ChEBI" id="CHEBI:60240"/>
        <label>1</label>
    </ligand>
</feature>
<dbReference type="SUPFAM" id="SSF55920">
    <property type="entry name" value="Creatinase/aminopeptidase"/>
    <property type="match status" value="1"/>
</dbReference>
<dbReference type="KEGG" id="fcv:AWN65_01745"/>
<reference evidence="9" key="1">
    <citation type="submission" date="2018-12" db="EMBL/GenBank/DDBJ databases">
        <title>Draft genome sequence of Flaovobacterium columnare BGFS27 isolated from channel catfish in Alabama.</title>
        <authorList>
            <person name="Cai W."/>
            <person name="Arias C."/>
        </authorList>
    </citation>
    <scope>NUCLEOTIDE SEQUENCE [LARGE SCALE GENOMIC DNA]</scope>
    <source>
        <strain evidence="9">BGFS27</strain>
    </source>
</reference>
<name>A0AA94F4N9_9FLAO</name>
<proteinExistence type="inferred from homology"/>
<dbReference type="Pfam" id="PF00557">
    <property type="entry name" value="Peptidase_M24"/>
    <property type="match status" value="1"/>
</dbReference>
<evidence type="ECO:0000256" key="3">
    <source>
        <dbReference type="ARBA" id="ARBA00022670"/>
    </source>
</evidence>